<evidence type="ECO:0000256" key="1">
    <source>
        <dbReference type="SAM" id="MobiDB-lite"/>
    </source>
</evidence>
<feature type="region of interest" description="Disordered" evidence="1">
    <location>
        <begin position="33"/>
        <end position="53"/>
    </location>
</feature>
<dbReference type="InterPro" id="IPR050834">
    <property type="entry name" value="Glycosyltransf_2"/>
</dbReference>
<dbReference type="PANTHER" id="PTHR43685:SF2">
    <property type="entry name" value="GLYCOSYLTRANSFERASE 2-LIKE DOMAIN-CONTAINING PROTEIN"/>
    <property type="match status" value="1"/>
</dbReference>
<dbReference type="InterPro" id="IPR001173">
    <property type="entry name" value="Glyco_trans_2-like"/>
</dbReference>
<evidence type="ECO:0000259" key="2">
    <source>
        <dbReference type="Pfam" id="PF00535"/>
    </source>
</evidence>
<sequence length="422" mass="44786">MKRGRWISSGEGRSVTLLGSPAESAPLAAALRSRGQAPCRVTPPPSTRPWDGARHAPARVAEAVAARLTQDERPLVAVVGPPWWLGVAAQARAAALETRPARWLLWPTPDDRLDADAPPAWSHEAAYLDALARASASWIAPPGSPARATLPPEAGSDARAFARWLATLPHPAQDRRVQVRAATRPVTLGVVLVHRDRPGPVVAALDSLAGQTRPPDALVVVDAASTDPTARRLLRRRVSAFGAAPSTLIIRDAPSLGAARHAGVQALSTDWVLILDDDNQCPPNALATFTRAAATGAADVWTCWAALFHGDRPPPDPDGGPVYRPLGPVPGLAGRANILGDANLMIRRDAFFRLSGFDPDPATGAEDWDLLVRALLAGVPQAVIPRVLLWKRHAPNGIGATMDPDRARARVLGRLRAARIPV</sequence>
<keyword evidence="4" id="KW-1185">Reference proteome</keyword>
<organism evidence="3 4">
    <name type="scientific">Roseospira visakhapatnamensis</name>
    <dbReference type="NCBI Taxonomy" id="390880"/>
    <lineage>
        <taxon>Bacteria</taxon>
        <taxon>Pseudomonadati</taxon>
        <taxon>Pseudomonadota</taxon>
        <taxon>Alphaproteobacteria</taxon>
        <taxon>Rhodospirillales</taxon>
        <taxon>Rhodospirillaceae</taxon>
        <taxon>Roseospira</taxon>
    </lineage>
</organism>
<gene>
    <name evidence="3" type="ORF">GGD89_000863</name>
</gene>
<dbReference type="Proteomes" id="UP000554286">
    <property type="component" value="Unassembled WGS sequence"/>
</dbReference>
<dbReference type="EMBL" id="JACIGK010000004">
    <property type="protein sequence ID" value="MBB4265248.1"/>
    <property type="molecule type" value="Genomic_DNA"/>
</dbReference>
<name>A0A7W6W8W8_9PROT</name>
<dbReference type="PANTHER" id="PTHR43685">
    <property type="entry name" value="GLYCOSYLTRANSFERASE"/>
    <property type="match status" value="1"/>
</dbReference>
<dbReference type="AlphaFoldDB" id="A0A7W6W8W8"/>
<dbReference type="Gene3D" id="3.90.550.10">
    <property type="entry name" value="Spore Coat Polysaccharide Biosynthesis Protein SpsA, Chain A"/>
    <property type="match status" value="1"/>
</dbReference>
<dbReference type="SUPFAM" id="SSF53448">
    <property type="entry name" value="Nucleotide-diphospho-sugar transferases"/>
    <property type="match status" value="1"/>
</dbReference>
<evidence type="ECO:0000313" key="3">
    <source>
        <dbReference type="EMBL" id="MBB4265248.1"/>
    </source>
</evidence>
<comment type="caution">
    <text evidence="3">The sequence shown here is derived from an EMBL/GenBank/DDBJ whole genome shotgun (WGS) entry which is preliminary data.</text>
</comment>
<evidence type="ECO:0000313" key="4">
    <source>
        <dbReference type="Proteomes" id="UP000554286"/>
    </source>
</evidence>
<dbReference type="InterPro" id="IPR029044">
    <property type="entry name" value="Nucleotide-diphossugar_trans"/>
</dbReference>
<reference evidence="3 4" key="1">
    <citation type="submission" date="2020-08" db="EMBL/GenBank/DDBJ databases">
        <title>Genome sequencing of Purple Non-Sulfur Bacteria from various extreme environments.</title>
        <authorList>
            <person name="Mayer M."/>
        </authorList>
    </citation>
    <scope>NUCLEOTIDE SEQUENCE [LARGE SCALE GENOMIC DNA]</scope>
    <source>
        <strain evidence="3 4">JA131</strain>
    </source>
</reference>
<dbReference type="Pfam" id="PF00535">
    <property type="entry name" value="Glycos_transf_2"/>
    <property type="match status" value="1"/>
</dbReference>
<protein>
    <recommendedName>
        <fullName evidence="2">Glycosyltransferase 2-like domain-containing protein</fullName>
    </recommendedName>
</protein>
<feature type="domain" description="Glycosyltransferase 2-like" evidence="2">
    <location>
        <begin position="196"/>
        <end position="305"/>
    </location>
</feature>
<accession>A0A7W6W8W8</accession>
<dbReference type="RefSeq" id="WP_184042864.1">
    <property type="nucleotide sequence ID" value="NZ_JACIGK010000004.1"/>
</dbReference>
<proteinExistence type="predicted"/>